<dbReference type="GO" id="GO:0046872">
    <property type="term" value="F:metal ion binding"/>
    <property type="evidence" value="ECO:0007669"/>
    <property type="project" value="UniProtKB-KW"/>
</dbReference>
<reference evidence="8 9" key="1">
    <citation type="submission" date="2020-10" db="EMBL/GenBank/DDBJ databases">
        <title>Sequencing the genomes of 1000 actinobacteria strains.</title>
        <authorList>
            <person name="Klenk H.-P."/>
        </authorList>
    </citation>
    <scope>NUCLEOTIDE SEQUENCE [LARGE SCALE GENOMIC DNA]</scope>
    <source>
        <strain evidence="8 9">DSM 41803</strain>
    </source>
</reference>
<dbReference type="RefSeq" id="WP_046915481.1">
    <property type="nucleotide sequence ID" value="NZ_JADBGF010000001.1"/>
</dbReference>
<keyword evidence="6 8" id="KW-0223">Dioxygenase</keyword>
<evidence type="ECO:0000256" key="2">
    <source>
        <dbReference type="ARBA" id="ARBA00022723"/>
    </source>
</evidence>
<dbReference type="GeneID" id="86824888"/>
<comment type="caution">
    <text evidence="8">The sequence shown here is derived from an EMBL/GenBank/DDBJ whole genome shotgun (WGS) entry which is preliminary data.</text>
</comment>
<keyword evidence="3 6" id="KW-0560">Oxidoreductase</keyword>
<evidence type="ECO:0000313" key="8">
    <source>
        <dbReference type="EMBL" id="MBE1594070.1"/>
    </source>
</evidence>
<feature type="compositionally biased region" description="Polar residues" evidence="7">
    <location>
        <begin position="1"/>
        <end position="20"/>
    </location>
</feature>
<proteinExistence type="inferred from homology"/>
<protein>
    <recommendedName>
        <fullName evidence="6">Dioxygenase</fullName>
        <ecNumber evidence="6">1.13.11.-</ecNumber>
    </recommendedName>
</protein>
<dbReference type="Proteomes" id="UP000629287">
    <property type="component" value="Unassembled WGS sequence"/>
</dbReference>
<keyword evidence="2 5" id="KW-0479">Metal-binding</keyword>
<comment type="similarity">
    <text evidence="1 6">Belongs to the carotenoid oxygenase family.</text>
</comment>
<evidence type="ECO:0000256" key="6">
    <source>
        <dbReference type="RuleBase" id="RU364048"/>
    </source>
</evidence>
<feature type="binding site" evidence="5">
    <location>
        <position position="459"/>
    </location>
    <ligand>
        <name>Fe cation</name>
        <dbReference type="ChEBI" id="CHEBI:24875"/>
        <note>catalytic</note>
    </ligand>
</feature>
<dbReference type="OrthoDB" id="6636843at2"/>
<dbReference type="Pfam" id="PF03055">
    <property type="entry name" value="RPE65"/>
    <property type="match status" value="1"/>
</dbReference>
<evidence type="ECO:0000256" key="7">
    <source>
        <dbReference type="SAM" id="MobiDB-lite"/>
    </source>
</evidence>
<feature type="binding site" evidence="5">
    <location>
        <position position="223"/>
    </location>
    <ligand>
        <name>Fe cation</name>
        <dbReference type="ChEBI" id="CHEBI:24875"/>
        <note>catalytic</note>
    </ligand>
</feature>
<feature type="binding site" evidence="5">
    <location>
        <position position="288"/>
    </location>
    <ligand>
        <name>Fe cation</name>
        <dbReference type="ChEBI" id="CHEBI:24875"/>
        <note>catalytic</note>
    </ligand>
</feature>
<dbReference type="GO" id="GO:0010436">
    <property type="term" value="F:carotenoid dioxygenase activity"/>
    <property type="evidence" value="ECO:0007669"/>
    <property type="project" value="TreeGrafter"/>
</dbReference>
<evidence type="ECO:0000256" key="1">
    <source>
        <dbReference type="ARBA" id="ARBA00006787"/>
    </source>
</evidence>
<accession>A0A8I0NX21</accession>
<evidence type="ECO:0000313" key="9">
    <source>
        <dbReference type="Proteomes" id="UP000629287"/>
    </source>
</evidence>
<dbReference type="EC" id="1.13.11.-" evidence="6"/>
<dbReference type="PANTHER" id="PTHR10543">
    <property type="entry name" value="BETA-CAROTENE DIOXYGENASE"/>
    <property type="match status" value="1"/>
</dbReference>
<evidence type="ECO:0000256" key="5">
    <source>
        <dbReference type="PIRSR" id="PIRSR604294-1"/>
    </source>
</evidence>
<evidence type="ECO:0000256" key="4">
    <source>
        <dbReference type="ARBA" id="ARBA00023004"/>
    </source>
</evidence>
<gene>
    <name evidence="8" type="ORF">H4687_000199</name>
</gene>
<keyword evidence="9" id="KW-1185">Reference proteome</keyword>
<dbReference type="AlphaFoldDB" id="A0A8I0NX21"/>
<comment type="cofactor">
    <cofactor evidence="5 6">
        <name>Fe(2+)</name>
        <dbReference type="ChEBI" id="CHEBI:29033"/>
    </cofactor>
    <text evidence="5 6">Binds 1 Fe(2+) ion per subunit.</text>
</comment>
<dbReference type="PANTHER" id="PTHR10543:SF89">
    <property type="entry name" value="CAROTENOID 9,10(9',10')-CLEAVAGE DIOXYGENASE 1"/>
    <property type="match status" value="1"/>
</dbReference>
<dbReference type="InterPro" id="IPR004294">
    <property type="entry name" value="Carotenoid_Oase"/>
</dbReference>
<sequence length="471" mass="52499">MTSTEPQRPTAGAGSQQPGNQFLKGPFAPVDQEITVHDLKVTGTIPAELNGRLLRVGPNPIDPEDPVTYNWFSGNGMVHGVRLRDGRAEWYRNRFVRDDQVTDSRGWPKTPGPEAPAPGPAYVVRQTANTNVLSQGGHTFAFMEGGQLPYELTYELETIARSNFENTWNGAWTGHPHRDATTGELHGVAYRWDWNFAQYVVLDIAGRVRRTVDVPLEGRPIIHDMALSSRYCVFYNGPVQAHPGMLEKGYDFPYAWDFDHRPAWALLPREGSADQVVWCETEPAAVFHILGAFDLPDGRVAVDVCSNERLFHTDPTGPTDTPSRLDRYFLDPATGRCTVRRLDDTPQEMPRLDERLIGVGEHRYGYFSSRAKNADSALLKQDLLRGTSESYTYGPGRFGMEAVFVPRTADSAEDDGWLMTYVSDLANGNAEVLILHSQDLSGGPVARIHIPQRVPLGFHGNWVPDEDLEGK</sequence>
<feature type="region of interest" description="Disordered" evidence="7">
    <location>
        <begin position="1"/>
        <end position="26"/>
    </location>
</feature>
<evidence type="ECO:0000256" key="3">
    <source>
        <dbReference type="ARBA" id="ARBA00023002"/>
    </source>
</evidence>
<dbReference type="EMBL" id="JADBGF010000001">
    <property type="protein sequence ID" value="MBE1594070.1"/>
    <property type="molecule type" value="Genomic_DNA"/>
</dbReference>
<feature type="binding site" evidence="5">
    <location>
        <position position="175"/>
    </location>
    <ligand>
        <name>Fe cation</name>
        <dbReference type="ChEBI" id="CHEBI:24875"/>
        <note>catalytic</note>
    </ligand>
</feature>
<dbReference type="GO" id="GO:0016121">
    <property type="term" value="P:carotene catabolic process"/>
    <property type="evidence" value="ECO:0007669"/>
    <property type="project" value="TreeGrafter"/>
</dbReference>
<name>A0A8I0NX21_9ACTN</name>
<keyword evidence="4 5" id="KW-0408">Iron</keyword>
<organism evidence="8 9">
    <name type="scientific">Streptomyces stelliscabiei</name>
    <dbReference type="NCBI Taxonomy" id="146820"/>
    <lineage>
        <taxon>Bacteria</taxon>
        <taxon>Bacillati</taxon>
        <taxon>Actinomycetota</taxon>
        <taxon>Actinomycetes</taxon>
        <taxon>Kitasatosporales</taxon>
        <taxon>Streptomycetaceae</taxon>
        <taxon>Streptomyces</taxon>
    </lineage>
</organism>